<evidence type="ECO:0000259" key="2">
    <source>
        <dbReference type="PROSITE" id="PS50048"/>
    </source>
</evidence>
<evidence type="ECO:0000313" key="3">
    <source>
        <dbReference type="EMBL" id="KAH3683587.1"/>
    </source>
</evidence>
<evidence type="ECO:0000256" key="1">
    <source>
        <dbReference type="SAM" id="MobiDB-lite"/>
    </source>
</evidence>
<dbReference type="AlphaFoldDB" id="A0A9P8Q420"/>
<sequence>MALSMGYSGDTRQNPTQLQPSSYHGLTSTQSPVFHSMNADQPGQIDIFCQSRHPYVAFAGTEPIYLDRAPVQLSHLPFVAFPPTQLQTQLHGYNGLNGRLQLINGSVVQPIPVHLSQYELQRQCFDPRVTISNIQTIEPRSVYQCYSFKVSDEHDHRSKSPNVTTAISDQSDIKANKSLDSAHMSNSFQVNGRSILSMTLPSSETHNIRYISAARRSRKGCLTCRHRKKRCCEKKPSCDECSRLGLDCEWPNPGSENKNKTKLEREAEGYYYHDIFGKIKIQRAVVSSRVR</sequence>
<feature type="compositionally biased region" description="Polar residues" evidence="1">
    <location>
        <begin position="10"/>
        <end position="35"/>
    </location>
</feature>
<dbReference type="SMART" id="SM00066">
    <property type="entry name" value="GAL4"/>
    <property type="match status" value="1"/>
</dbReference>
<reference evidence="3" key="1">
    <citation type="journal article" date="2021" name="Open Biol.">
        <title>Shared evolutionary footprints suggest mitochondrial oxidative damage underlies multiple complex I losses in fungi.</title>
        <authorList>
            <person name="Schikora-Tamarit M.A."/>
            <person name="Marcet-Houben M."/>
            <person name="Nosek J."/>
            <person name="Gabaldon T."/>
        </authorList>
    </citation>
    <scope>NUCLEOTIDE SEQUENCE</scope>
    <source>
        <strain evidence="3">CBS2887</strain>
    </source>
</reference>
<proteinExistence type="predicted"/>
<dbReference type="Gene3D" id="4.10.240.10">
    <property type="entry name" value="Zn(2)-C6 fungal-type DNA-binding domain"/>
    <property type="match status" value="1"/>
</dbReference>
<dbReference type="GO" id="GO:0000981">
    <property type="term" value="F:DNA-binding transcription factor activity, RNA polymerase II-specific"/>
    <property type="evidence" value="ECO:0007669"/>
    <property type="project" value="InterPro"/>
</dbReference>
<reference evidence="3" key="2">
    <citation type="submission" date="2021-01" db="EMBL/GenBank/DDBJ databases">
        <authorList>
            <person name="Schikora-Tamarit M.A."/>
        </authorList>
    </citation>
    <scope>NUCLEOTIDE SEQUENCE</scope>
    <source>
        <strain evidence="3">CBS2887</strain>
    </source>
</reference>
<feature type="domain" description="Zn(2)-C6 fungal-type" evidence="2">
    <location>
        <begin position="220"/>
        <end position="250"/>
    </location>
</feature>
<evidence type="ECO:0000313" key="4">
    <source>
        <dbReference type="Proteomes" id="UP000774326"/>
    </source>
</evidence>
<dbReference type="PROSITE" id="PS00463">
    <property type="entry name" value="ZN2_CY6_FUNGAL_1"/>
    <property type="match status" value="1"/>
</dbReference>
<dbReference type="Proteomes" id="UP000774326">
    <property type="component" value="Unassembled WGS sequence"/>
</dbReference>
<keyword evidence="4" id="KW-1185">Reference proteome</keyword>
<dbReference type="InterPro" id="IPR036864">
    <property type="entry name" value="Zn2-C6_fun-type_DNA-bd_sf"/>
</dbReference>
<dbReference type="InterPro" id="IPR001138">
    <property type="entry name" value="Zn2Cys6_DnaBD"/>
</dbReference>
<organism evidence="3 4">
    <name type="scientific">Wickerhamomyces pijperi</name>
    <name type="common">Yeast</name>
    <name type="synonym">Pichia pijperi</name>
    <dbReference type="NCBI Taxonomy" id="599730"/>
    <lineage>
        <taxon>Eukaryota</taxon>
        <taxon>Fungi</taxon>
        <taxon>Dikarya</taxon>
        <taxon>Ascomycota</taxon>
        <taxon>Saccharomycotina</taxon>
        <taxon>Saccharomycetes</taxon>
        <taxon>Phaffomycetales</taxon>
        <taxon>Wickerhamomycetaceae</taxon>
        <taxon>Wickerhamomyces</taxon>
    </lineage>
</organism>
<accession>A0A9P8Q420</accession>
<dbReference type="CDD" id="cd00067">
    <property type="entry name" value="GAL4"/>
    <property type="match status" value="1"/>
</dbReference>
<dbReference type="OrthoDB" id="5418899at2759"/>
<dbReference type="SUPFAM" id="SSF57701">
    <property type="entry name" value="Zn2/Cys6 DNA-binding domain"/>
    <property type="match status" value="1"/>
</dbReference>
<dbReference type="PROSITE" id="PS50048">
    <property type="entry name" value="ZN2_CY6_FUNGAL_2"/>
    <property type="match status" value="1"/>
</dbReference>
<name>A0A9P8Q420_WICPI</name>
<dbReference type="Pfam" id="PF00172">
    <property type="entry name" value="Zn_clus"/>
    <property type="match status" value="1"/>
</dbReference>
<dbReference type="GO" id="GO:0008270">
    <property type="term" value="F:zinc ion binding"/>
    <property type="evidence" value="ECO:0007669"/>
    <property type="project" value="InterPro"/>
</dbReference>
<gene>
    <name evidence="3" type="ORF">WICPIJ_005434</name>
</gene>
<comment type="caution">
    <text evidence="3">The sequence shown here is derived from an EMBL/GenBank/DDBJ whole genome shotgun (WGS) entry which is preliminary data.</text>
</comment>
<protein>
    <recommendedName>
        <fullName evidence="2">Zn(2)-C6 fungal-type domain-containing protein</fullName>
    </recommendedName>
</protein>
<feature type="region of interest" description="Disordered" evidence="1">
    <location>
        <begin position="1"/>
        <end position="35"/>
    </location>
</feature>
<dbReference type="EMBL" id="JAEUBG010003037">
    <property type="protein sequence ID" value="KAH3683587.1"/>
    <property type="molecule type" value="Genomic_DNA"/>
</dbReference>